<sequence length="158" mass="17620">GGGGVENIIQTQLLKIKSIGSGTRRRIEGLHRRIAEKRMHTQSGCTVPGGDFLINELKGIENLRVAISANNTFGDLQAKDLVLQSEDSTKSTTTTETKCTCSDNETTLLVIIGFLGIVMIVLIAVIIWQQRKLRRHFNERCESRSPSRKEFHTTTDPR</sequence>
<proteinExistence type="predicted"/>
<feature type="transmembrane region" description="Helical" evidence="1">
    <location>
        <begin position="108"/>
        <end position="128"/>
    </location>
</feature>
<keyword evidence="1" id="KW-0812">Transmembrane</keyword>
<name>A0AAD9UT93_ACRCE</name>
<keyword evidence="3" id="KW-1185">Reference proteome</keyword>
<feature type="non-terminal residue" evidence="2">
    <location>
        <position position="1"/>
    </location>
</feature>
<dbReference type="Proteomes" id="UP001249851">
    <property type="component" value="Unassembled WGS sequence"/>
</dbReference>
<organism evidence="2 3">
    <name type="scientific">Acropora cervicornis</name>
    <name type="common">Staghorn coral</name>
    <dbReference type="NCBI Taxonomy" id="6130"/>
    <lineage>
        <taxon>Eukaryota</taxon>
        <taxon>Metazoa</taxon>
        <taxon>Cnidaria</taxon>
        <taxon>Anthozoa</taxon>
        <taxon>Hexacorallia</taxon>
        <taxon>Scleractinia</taxon>
        <taxon>Astrocoeniina</taxon>
        <taxon>Acroporidae</taxon>
        <taxon>Acropora</taxon>
    </lineage>
</organism>
<evidence type="ECO:0000256" key="1">
    <source>
        <dbReference type="SAM" id="Phobius"/>
    </source>
</evidence>
<accession>A0AAD9UT93</accession>
<comment type="caution">
    <text evidence="2">The sequence shown here is derived from an EMBL/GenBank/DDBJ whole genome shotgun (WGS) entry which is preliminary data.</text>
</comment>
<evidence type="ECO:0000313" key="2">
    <source>
        <dbReference type="EMBL" id="KAK2549184.1"/>
    </source>
</evidence>
<evidence type="ECO:0000313" key="3">
    <source>
        <dbReference type="Proteomes" id="UP001249851"/>
    </source>
</evidence>
<keyword evidence="1" id="KW-0472">Membrane</keyword>
<protein>
    <submittedName>
        <fullName evidence="2">Uncharacterized protein</fullName>
    </submittedName>
</protein>
<reference evidence="2" key="2">
    <citation type="journal article" date="2023" name="Science">
        <title>Genomic signatures of disease resistance in endangered staghorn corals.</title>
        <authorList>
            <person name="Vollmer S.V."/>
            <person name="Selwyn J.D."/>
            <person name="Despard B.A."/>
            <person name="Roesel C.L."/>
        </authorList>
    </citation>
    <scope>NUCLEOTIDE SEQUENCE</scope>
    <source>
        <strain evidence="2">K2</strain>
    </source>
</reference>
<dbReference type="AlphaFoldDB" id="A0AAD9UT93"/>
<dbReference type="EMBL" id="JARQWQ010000130">
    <property type="protein sequence ID" value="KAK2549184.1"/>
    <property type="molecule type" value="Genomic_DNA"/>
</dbReference>
<keyword evidence="1" id="KW-1133">Transmembrane helix</keyword>
<gene>
    <name evidence="2" type="ORF">P5673_030406</name>
</gene>
<reference evidence="2" key="1">
    <citation type="journal article" date="2023" name="G3 (Bethesda)">
        <title>Whole genome assembly and annotation of the endangered Caribbean coral Acropora cervicornis.</title>
        <authorList>
            <person name="Selwyn J.D."/>
            <person name="Vollmer S.V."/>
        </authorList>
    </citation>
    <scope>NUCLEOTIDE SEQUENCE</scope>
    <source>
        <strain evidence="2">K2</strain>
    </source>
</reference>